<evidence type="ECO:0000256" key="2">
    <source>
        <dbReference type="ARBA" id="ARBA00022801"/>
    </source>
</evidence>
<dbReference type="InterPro" id="IPR036852">
    <property type="entry name" value="Peptidase_S8/S53_dom_sf"/>
</dbReference>
<dbReference type="Pfam" id="PF00082">
    <property type="entry name" value="Peptidase_S8"/>
    <property type="match status" value="1"/>
</dbReference>
<gene>
    <name evidence="5" type="ORF">PR048_016367</name>
</gene>
<protein>
    <recommendedName>
        <fullName evidence="4">Peptidase S8/S53 domain-containing protein</fullName>
    </recommendedName>
</protein>
<evidence type="ECO:0000313" key="6">
    <source>
        <dbReference type="Proteomes" id="UP001159363"/>
    </source>
</evidence>
<dbReference type="InterPro" id="IPR022398">
    <property type="entry name" value="Peptidase_S8_His-AS"/>
</dbReference>
<comment type="caution">
    <text evidence="5">The sequence shown here is derived from an EMBL/GenBank/DDBJ whole genome shotgun (WGS) entry which is preliminary data.</text>
</comment>
<keyword evidence="6" id="KW-1185">Reference proteome</keyword>
<dbReference type="Gene3D" id="3.40.50.200">
    <property type="entry name" value="Peptidase S8/S53 domain"/>
    <property type="match status" value="1"/>
</dbReference>
<keyword evidence="2" id="KW-0378">Hydrolase</keyword>
<evidence type="ECO:0000256" key="3">
    <source>
        <dbReference type="ARBA" id="ARBA00022825"/>
    </source>
</evidence>
<reference evidence="5 6" key="1">
    <citation type="submission" date="2023-02" db="EMBL/GenBank/DDBJ databases">
        <title>LHISI_Scaffold_Assembly.</title>
        <authorList>
            <person name="Stuart O.P."/>
            <person name="Cleave R."/>
            <person name="Magrath M.J.L."/>
            <person name="Mikheyev A.S."/>
        </authorList>
    </citation>
    <scope>NUCLEOTIDE SEQUENCE [LARGE SCALE GENOMIC DNA]</scope>
    <source>
        <strain evidence="5">Daus_M_001</strain>
        <tissue evidence="5">Leg muscle</tissue>
    </source>
</reference>
<evidence type="ECO:0000256" key="1">
    <source>
        <dbReference type="ARBA" id="ARBA00022670"/>
    </source>
</evidence>
<feature type="domain" description="Peptidase S8/S53" evidence="4">
    <location>
        <begin position="174"/>
        <end position="284"/>
    </location>
</feature>
<dbReference type="PANTHER" id="PTHR42884:SF14">
    <property type="entry name" value="NEUROENDOCRINE CONVERTASE 1"/>
    <property type="match status" value="1"/>
</dbReference>
<name>A0ABQ9HJQ1_9NEOP</name>
<dbReference type="EMBL" id="JARBHB010000005">
    <property type="protein sequence ID" value="KAJ8884510.1"/>
    <property type="molecule type" value="Genomic_DNA"/>
</dbReference>
<dbReference type="PROSITE" id="PS00137">
    <property type="entry name" value="SUBTILASE_HIS"/>
    <property type="match status" value="1"/>
</dbReference>
<dbReference type="PANTHER" id="PTHR42884">
    <property type="entry name" value="PROPROTEIN CONVERTASE SUBTILISIN/KEXIN-RELATED"/>
    <property type="match status" value="1"/>
</dbReference>
<dbReference type="SUPFAM" id="SSF52743">
    <property type="entry name" value="Subtilisin-like"/>
    <property type="match status" value="1"/>
</dbReference>
<proteinExistence type="predicted"/>
<evidence type="ECO:0000313" key="5">
    <source>
        <dbReference type="EMBL" id="KAJ8884510.1"/>
    </source>
</evidence>
<organism evidence="5 6">
    <name type="scientific">Dryococelus australis</name>
    <dbReference type="NCBI Taxonomy" id="614101"/>
    <lineage>
        <taxon>Eukaryota</taxon>
        <taxon>Metazoa</taxon>
        <taxon>Ecdysozoa</taxon>
        <taxon>Arthropoda</taxon>
        <taxon>Hexapoda</taxon>
        <taxon>Insecta</taxon>
        <taxon>Pterygota</taxon>
        <taxon>Neoptera</taxon>
        <taxon>Polyneoptera</taxon>
        <taxon>Phasmatodea</taxon>
        <taxon>Verophasmatodea</taxon>
        <taxon>Anareolatae</taxon>
        <taxon>Phasmatidae</taxon>
        <taxon>Eurycanthinae</taxon>
        <taxon>Dryococelus</taxon>
    </lineage>
</organism>
<evidence type="ECO:0000259" key="4">
    <source>
        <dbReference type="Pfam" id="PF00082"/>
    </source>
</evidence>
<sequence>MLEHELINDITVRNDVVQDGVRKLRNPRWRPEMALSKMTAFWLTIWRPEMTQSKLTNFRKYMGATVAEWLDCMTPTKANWIQSPDSSFRIFASGNRAGRCRLFAGFSRGSPVSPVLSFRRCSILTSQSPSSALKTSLLRGAQSSSLASLVRKYARCIGCSRESRGCARVCCGGAQDAEISYDVNDNDADPTPRYDRVGTNSHGTRCAGEIAMAANNGKCGVGVAFNSRIGGVRLLDGLVNDRAEGSALGFAHDKVDVYSASWGPVDDGMTVEGPGRLAAEAIQRGIAQVSPSSHFRFSPHSQASLGDFSRTLLRRREHIHNICAFEENVPAHLCSAVNNYQWNMHYELPLPMFGRYPNTLKEVGRSDAYGSEVEAGHWSWCKCKIARMACGINGRPWHSG</sequence>
<keyword evidence="3" id="KW-0720">Serine protease</keyword>
<keyword evidence="1" id="KW-0645">Protease</keyword>
<dbReference type="Proteomes" id="UP001159363">
    <property type="component" value="Chromosome 4"/>
</dbReference>
<dbReference type="InterPro" id="IPR000209">
    <property type="entry name" value="Peptidase_S8/S53_dom"/>
</dbReference>
<accession>A0ABQ9HJQ1</accession>